<dbReference type="SUPFAM" id="SSF81383">
    <property type="entry name" value="F-box domain"/>
    <property type="match status" value="1"/>
</dbReference>
<dbReference type="InterPro" id="IPR050232">
    <property type="entry name" value="FBL13/AtMIF1-like"/>
</dbReference>
<dbReference type="Gene3D" id="1.20.1280.50">
    <property type="match status" value="1"/>
</dbReference>
<sequence>MRTSVKLLKDNECRINELPDGVLSNIISLLPLKEAVRTSIVSKRWRYIYASISNIDFEFGAIPIANELGFMDFLDRLFISPGRLPLRKFRLRCIRSLNGREAFRHRHHANLDPARLERWVCAAIGLGIQEIYLTFTLNQLLLPSSLFTCTTLVALRLRNDHSASGFQVPAKVWLPSLKILDLYNSMCFSSDDSAERLFSNCPVLEDLVIISYMGRSGKGKLIVSNSTLKRLTIESVNWRNHSSFEIVIDAPNLVYFKYAGCEENSHLLLNMQSLAEANIDFQPNVLDQNNVHSASALTRGISNIHTLHLTSTTLFCFEELGVPIPLFPNLTNLRISFREPFLGFPGLQNFLAQSHRLEILVLELRSGDDIDEPLKWNPDPWYELKDSGASCLLSLKTIEIRSFEGSEDEVKMVEYFLENARVLEKLEIQIWAEIERRFLISKQLLALPRASQKCRVIIV</sequence>
<dbReference type="PANTHER" id="PTHR31900:SF34">
    <property type="entry name" value="EMB|CAB62440.1-RELATED"/>
    <property type="match status" value="1"/>
</dbReference>
<dbReference type="InterPro" id="IPR032675">
    <property type="entry name" value="LRR_dom_sf"/>
</dbReference>
<protein>
    <recommendedName>
        <fullName evidence="1">F-box domain-containing protein</fullName>
    </recommendedName>
</protein>
<dbReference type="SUPFAM" id="SSF52058">
    <property type="entry name" value="L domain-like"/>
    <property type="match status" value="1"/>
</dbReference>
<name>A0AAV5KDM9_9ROSI</name>
<dbReference type="InterPro" id="IPR055357">
    <property type="entry name" value="LRR_At1g61320_AtMIF1"/>
</dbReference>
<reference evidence="2 3" key="1">
    <citation type="journal article" date="2021" name="Commun. Biol.">
        <title>The genome of Shorea leprosula (Dipterocarpaceae) highlights the ecological relevance of drought in aseasonal tropical rainforests.</title>
        <authorList>
            <person name="Ng K.K.S."/>
            <person name="Kobayashi M.J."/>
            <person name="Fawcett J.A."/>
            <person name="Hatakeyama M."/>
            <person name="Paape T."/>
            <person name="Ng C.H."/>
            <person name="Ang C.C."/>
            <person name="Tnah L.H."/>
            <person name="Lee C.T."/>
            <person name="Nishiyama T."/>
            <person name="Sese J."/>
            <person name="O'Brien M.J."/>
            <person name="Copetti D."/>
            <person name="Mohd Noor M.I."/>
            <person name="Ong R.C."/>
            <person name="Putra M."/>
            <person name="Sireger I.Z."/>
            <person name="Indrioko S."/>
            <person name="Kosugi Y."/>
            <person name="Izuno A."/>
            <person name="Isagi Y."/>
            <person name="Lee S.L."/>
            <person name="Shimizu K.K."/>
        </authorList>
    </citation>
    <scope>NUCLEOTIDE SEQUENCE [LARGE SCALE GENOMIC DNA]</scope>
    <source>
        <strain evidence="2">214</strain>
    </source>
</reference>
<organism evidence="2 3">
    <name type="scientific">Rubroshorea leprosula</name>
    <dbReference type="NCBI Taxonomy" id="152421"/>
    <lineage>
        <taxon>Eukaryota</taxon>
        <taxon>Viridiplantae</taxon>
        <taxon>Streptophyta</taxon>
        <taxon>Embryophyta</taxon>
        <taxon>Tracheophyta</taxon>
        <taxon>Spermatophyta</taxon>
        <taxon>Magnoliopsida</taxon>
        <taxon>eudicotyledons</taxon>
        <taxon>Gunneridae</taxon>
        <taxon>Pentapetalae</taxon>
        <taxon>rosids</taxon>
        <taxon>malvids</taxon>
        <taxon>Malvales</taxon>
        <taxon>Dipterocarpaceae</taxon>
        <taxon>Rubroshorea</taxon>
    </lineage>
</organism>
<dbReference type="EMBL" id="BPVZ01000061">
    <property type="protein sequence ID" value="GKV22702.1"/>
    <property type="molecule type" value="Genomic_DNA"/>
</dbReference>
<dbReference type="SMART" id="SM00579">
    <property type="entry name" value="FBD"/>
    <property type="match status" value="1"/>
</dbReference>
<dbReference type="InterPro" id="IPR001810">
    <property type="entry name" value="F-box_dom"/>
</dbReference>
<dbReference type="SMART" id="SM00256">
    <property type="entry name" value="FBOX"/>
    <property type="match status" value="1"/>
</dbReference>
<dbReference type="Pfam" id="PF00646">
    <property type="entry name" value="F-box"/>
    <property type="match status" value="1"/>
</dbReference>
<accession>A0AAV5KDM9</accession>
<proteinExistence type="predicted"/>
<dbReference type="Gene3D" id="3.80.10.10">
    <property type="entry name" value="Ribonuclease Inhibitor"/>
    <property type="match status" value="1"/>
</dbReference>
<feature type="domain" description="F-box" evidence="1">
    <location>
        <begin position="12"/>
        <end position="62"/>
    </location>
</feature>
<comment type="caution">
    <text evidence="2">The sequence shown here is derived from an EMBL/GenBank/DDBJ whole genome shotgun (WGS) entry which is preliminary data.</text>
</comment>
<dbReference type="Proteomes" id="UP001054252">
    <property type="component" value="Unassembled WGS sequence"/>
</dbReference>
<dbReference type="CDD" id="cd22160">
    <property type="entry name" value="F-box_AtFBL13-like"/>
    <property type="match status" value="1"/>
</dbReference>
<evidence type="ECO:0000313" key="2">
    <source>
        <dbReference type="EMBL" id="GKV22702.1"/>
    </source>
</evidence>
<dbReference type="AlphaFoldDB" id="A0AAV5KDM9"/>
<dbReference type="InterPro" id="IPR006566">
    <property type="entry name" value="FBD"/>
</dbReference>
<gene>
    <name evidence="2" type="ORF">SLEP1_g32549</name>
</gene>
<dbReference type="PROSITE" id="PS50181">
    <property type="entry name" value="FBOX"/>
    <property type="match status" value="1"/>
</dbReference>
<dbReference type="InterPro" id="IPR036047">
    <property type="entry name" value="F-box-like_dom_sf"/>
</dbReference>
<dbReference type="InterPro" id="IPR053781">
    <property type="entry name" value="F-box_AtFBL13-like"/>
</dbReference>
<dbReference type="PANTHER" id="PTHR31900">
    <property type="entry name" value="F-BOX/RNI SUPERFAMILY PROTEIN-RELATED"/>
    <property type="match status" value="1"/>
</dbReference>
<evidence type="ECO:0000259" key="1">
    <source>
        <dbReference type="PROSITE" id="PS50181"/>
    </source>
</evidence>
<keyword evidence="3" id="KW-1185">Reference proteome</keyword>
<dbReference type="Pfam" id="PF23622">
    <property type="entry name" value="LRR_At1g61320_AtMIF1"/>
    <property type="match status" value="1"/>
</dbReference>
<evidence type="ECO:0000313" key="3">
    <source>
        <dbReference type="Proteomes" id="UP001054252"/>
    </source>
</evidence>